<keyword evidence="3" id="KW-1185">Reference proteome</keyword>
<sequence length="92" mass="10666">MEYADATLYQFNKSNNNTLLLDERRALVVQLLNAFEYIHAIGLLLRDISYHNILINYYEDGSNLLKISDFGLVKLPDSVLIRQGTEISYKRL</sequence>
<dbReference type="Proteomes" id="UP000625804">
    <property type="component" value="Unassembled WGS sequence"/>
</dbReference>
<reference evidence="2" key="1">
    <citation type="submission" date="2020-06" db="EMBL/GenBank/DDBJ databases">
        <title>A novel thermopfilic bacterium from Erzurum, Turkey.</title>
        <authorList>
            <person name="Adiguzel A."/>
            <person name="Ay H."/>
            <person name="Baltaci M.O."/>
        </authorList>
    </citation>
    <scope>NUCLEOTIDE SEQUENCE</scope>
    <source>
        <strain evidence="2">P2</strain>
    </source>
</reference>
<comment type="caution">
    <text evidence="2">The sequence shown here is derived from an EMBL/GenBank/DDBJ whole genome shotgun (WGS) entry which is preliminary data.</text>
</comment>
<evidence type="ECO:0000313" key="3">
    <source>
        <dbReference type="Proteomes" id="UP000625804"/>
    </source>
</evidence>
<dbReference type="SUPFAM" id="SSF56112">
    <property type="entry name" value="Protein kinase-like (PK-like)"/>
    <property type="match status" value="1"/>
</dbReference>
<keyword evidence="2" id="KW-0418">Kinase</keyword>
<dbReference type="GO" id="GO:0004672">
    <property type="term" value="F:protein kinase activity"/>
    <property type="evidence" value="ECO:0007669"/>
    <property type="project" value="InterPro"/>
</dbReference>
<dbReference type="EMBL" id="JABTTE010000010">
    <property type="protein sequence ID" value="NSL51886.1"/>
    <property type="molecule type" value="Genomic_DNA"/>
</dbReference>
<dbReference type="AlphaFoldDB" id="A0A8J8GHI7"/>
<dbReference type="Pfam" id="PF00069">
    <property type="entry name" value="Pkinase"/>
    <property type="match status" value="1"/>
</dbReference>
<keyword evidence="2" id="KW-0808">Transferase</keyword>
<dbReference type="GO" id="GO:0005524">
    <property type="term" value="F:ATP binding"/>
    <property type="evidence" value="ECO:0007669"/>
    <property type="project" value="InterPro"/>
</dbReference>
<dbReference type="PROSITE" id="PS50011">
    <property type="entry name" value="PROTEIN_KINASE_DOM"/>
    <property type="match status" value="1"/>
</dbReference>
<feature type="domain" description="Protein kinase" evidence="1">
    <location>
        <begin position="1"/>
        <end position="92"/>
    </location>
</feature>
<proteinExistence type="predicted"/>
<dbReference type="InterPro" id="IPR000719">
    <property type="entry name" value="Prot_kinase_dom"/>
</dbReference>
<gene>
    <name evidence="2" type="ORF">HR057_09005</name>
</gene>
<evidence type="ECO:0000313" key="2">
    <source>
        <dbReference type="EMBL" id="NSL51886.1"/>
    </source>
</evidence>
<protein>
    <submittedName>
        <fullName evidence="2">Protein kinase</fullName>
    </submittedName>
</protein>
<name>A0A8J8GHI7_9BACI</name>
<dbReference type="Gene3D" id="1.10.510.10">
    <property type="entry name" value="Transferase(Phosphotransferase) domain 1"/>
    <property type="match status" value="1"/>
</dbReference>
<dbReference type="InterPro" id="IPR011009">
    <property type="entry name" value="Kinase-like_dom_sf"/>
</dbReference>
<accession>A0A8J8GHI7</accession>
<organism evidence="2 3">
    <name type="scientific">Calidifontibacillus erzurumensis</name>
    <dbReference type="NCBI Taxonomy" id="2741433"/>
    <lineage>
        <taxon>Bacteria</taxon>
        <taxon>Bacillati</taxon>
        <taxon>Bacillota</taxon>
        <taxon>Bacilli</taxon>
        <taxon>Bacillales</taxon>
        <taxon>Bacillaceae</taxon>
        <taxon>Calidifontibacillus/Schinkia group</taxon>
        <taxon>Calidifontibacillus</taxon>
    </lineage>
</organism>
<evidence type="ECO:0000259" key="1">
    <source>
        <dbReference type="PROSITE" id="PS50011"/>
    </source>
</evidence>